<comment type="caution">
    <text evidence="5">The sequence shown here is derived from an EMBL/GenBank/DDBJ whole genome shotgun (WGS) entry which is preliminary data.</text>
</comment>
<reference evidence="5 6" key="1">
    <citation type="submission" date="2023-04" db="EMBL/GenBank/DDBJ databases">
        <title>Forest soil microbial communities from Buena Vista Peninsula, Colon Province, Panama.</title>
        <authorList>
            <person name="Bouskill N."/>
        </authorList>
    </citation>
    <scope>NUCLEOTIDE SEQUENCE [LARGE SCALE GENOMIC DNA]</scope>
    <source>
        <strain evidence="5 6">GGS1</strain>
    </source>
</reference>
<keyword evidence="6" id="KW-1185">Reference proteome</keyword>
<name>A0ABT6LV04_9ACTN</name>
<feature type="transmembrane region" description="Helical" evidence="2">
    <location>
        <begin position="63"/>
        <end position="89"/>
    </location>
</feature>
<evidence type="ECO:0000259" key="3">
    <source>
        <dbReference type="Pfam" id="PF13828"/>
    </source>
</evidence>
<evidence type="ECO:0000259" key="4">
    <source>
        <dbReference type="Pfam" id="PF13845"/>
    </source>
</evidence>
<sequence>MSIPPPPGPQQPQDPQGPYPQGQYGQYPYAAPGAYPQSPPGYPYQPWGHGYTPYGQPPPVNGVAIASLVLGILCCVPGVGLVLGLVALAQMRRKGERGRGMAVAGSALSAFGLTLWVLALATGGLTDAWGGLKDTARDNGSVYTLTKGECFDAPSGSLEGFAYDVDEVTCAGEHDGEVFAAVRMTGYADSDAYPGDDKVTDTADTRCYALRYDYAMDLWAVPDYVDIYYLTPTRDSWRLGDREITCVFGNTDETASLTGSLRNDAASLDADQHAYLAAVNIGNRAMDTQPVDSPDDDLAANRKWADRMATALTQETRQLRGHRWPAGVDKPVGKVAAELGTIQKEWARAATAEDADAFYVSYDRILTLSTTDRSLTAREALGLATTPPSYGDAGGGGGDGEGDSGLEV</sequence>
<feature type="region of interest" description="Disordered" evidence="1">
    <location>
        <begin position="1"/>
        <end position="35"/>
    </location>
</feature>
<feature type="compositionally biased region" description="Pro residues" evidence="1">
    <location>
        <begin position="1"/>
        <end position="18"/>
    </location>
</feature>
<dbReference type="Pfam" id="PF13828">
    <property type="entry name" value="DUF4190"/>
    <property type="match status" value="1"/>
</dbReference>
<protein>
    <submittedName>
        <fullName evidence="5">Type IV secretory pathway TrbD component</fullName>
    </submittedName>
</protein>
<evidence type="ECO:0000256" key="2">
    <source>
        <dbReference type="SAM" id="Phobius"/>
    </source>
</evidence>
<evidence type="ECO:0000313" key="6">
    <source>
        <dbReference type="Proteomes" id="UP001160499"/>
    </source>
</evidence>
<gene>
    <name evidence="5" type="ORF">M2283_007485</name>
</gene>
<dbReference type="RefSeq" id="WP_280880911.1">
    <property type="nucleotide sequence ID" value="NZ_JARXVH010000015.1"/>
</dbReference>
<feature type="transmembrane region" description="Helical" evidence="2">
    <location>
        <begin position="101"/>
        <end position="125"/>
    </location>
</feature>
<dbReference type="InterPro" id="IPR026004">
    <property type="entry name" value="Septum_form"/>
</dbReference>
<dbReference type="InterPro" id="IPR025241">
    <property type="entry name" value="DUF4190"/>
</dbReference>
<feature type="domain" description="DUF4190" evidence="3">
    <location>
        <begin position="64"/>
        <end position="119"/>
    </location>
</feature>
<feature type="region of interest" description="Disordered" evidence="1">
    <location>
        <begin position="383"/>
        <end position="408"/>
    </location>
</feature>
<dbReference type="Pfam" id="PF13845">
    <property type="entry name" value="Septum_form"/>
    <property type="match status" value="1"/>
</dbReference>
<accession>A0ABT6LV04</accession>
<feature type="compositionally biased region" description="Low complexity" evidence="1">
    <location>
        <begin position="19"/>
        <end position="35"/>
    </location>
</feature>
<keyword evidence="2" id="KW-0812">Transmembrane</keyword>
<keyword evidence="2" id="KW-0472">Membrane</keyword>
<proteinExistence type="predicted"/>
<dbReference type="Proteomes" id="UP001160499">
    <property type="component" value="Unassembled WGS sequence"/>
</dbReference>
<evidence type="ECO:0000313" key="5">
    <source>
        <dbReference type="EMBL" id="MDH6220145.1"/>
    </source>
</evidence>
<organism evidence="5 6">
    <name type="scientific">Streptomyces pseudovenezuelae</name>
    <dbReference type="NCBI Taxonomy" id="67350"/>
    <lineage>
        <taxon>Bacteria</taxon>
        <taxon>Bacillati</taxon>
        <taxon>Actinomycetota</taxon>
        <taxon>Actinomycetes</taxon>
        <taxon>Kitasatosporales</taxon>
        <taxon>Streptomycetaceae</taxon>
        <taxon>Streptomyces</taxon>
        <taxon>Streptomyces aurantiacus group</taxon>
    </lineage>
</organism>
<keyword evidence="2" id="KW-1133">Transmembrane helix</keyword>
<dbReference type="EMBL" id="JARXVH010000015">
    <property type="protein sequence ID" value="MDH6220145.1"/>
    <property type="molecule type" value="Genomic_DNA"/>
</dbReference>
<evidence type="ECO:0000256" key="1">
    <source>
        <dbReference type="SAM" id="MobiDB-lite"/>
    </source>
</evidence>
<feature type="domain" description="Septum formation-related" evidence="4">
    <location>
        <begin position="148"/>
        <end position="272"/>
    </location>
</feature>